<dbReference type="InterPro" id="IPR022698">
    <property type="entry name" value="OrsD"/>
</dbReference>
<dbReference type="AlphaFoldDB" id="A0A9P6VFK0"/>
<protein>
    <recommendedName>
        <fullName evidence="3">C2H2-type domain-containing protein</fullName>
    </recommendedName>
</protein>
<gene>
    <name evidence="1" type="ORF">D0Z07_6441</name>
</gene>
<evidence type="ECO:0000313" key="2">
    <source>
        <dbReference type="Proteomes" id="UP000785200"/>
    </source>
</evidence>
<name>A0A9P6VFK0_9HELO</name>
<evidence type="ECO:0008006" key="3">
    <source>
        <dbReference type="Google" id="ProtNLM"/>
    </source>
</evidence>
<proteinExistence type="predicted"/>
<dbReference type="EMBL" id="VNKQ01000014">
    <property type="protein sequence ID" value="KAG0646982.1"/>
    <property type="molecule type" value="Genomic_DNA"/>
</dbReference>
<reference evidence="1" key="1">
    <citation type="submission" date="2019-07" db="EMBL/GenBank/DDBJ databases">
        <title>Hyphodiscus hymeniophilus genome sequencing and assembly.</title>
        <authorList>
            <person name="Kramer G."/>
            <person name="Nodwell J."/>
        </authorList>
    </citation>
    <scope>NUCLEOTIDE SEQUENCE</scope>
    <source>
        <strain evidence="1">ATCC 34498</strain>
    </source>
</reference>
<dbReference type="OrthoDB" id="3558677at2759"/>
<dbReference type="Proteomes" id="UP000785200">
    <property type="component" value="Unassembled WGS sequence"/>
</dbReference>
<sequence length="182" mass="20419">MCSLPTILPSDADAHHAQYEGLKPYLIILDNPVGLPICLKCQNAILPRSLMDHLRKQHDLPVDLRAAVRQLVSTLPPLDISDLPLQPNGSVALSELRVVESFQCRHCPFIRRDVTDVRKHLNKEHSLSAAGNYEQIQAQSWLGGKRAVYWRVKVPVVSVGFGVKAPVKWPRELGEKKEQEVP</sequence>
<dbReference type="Pfam" id="PF12013">
    <property type="entry name" value="OrsD"/>
    <property type="match status" value="1"/>
</dbReference>
<evidence type="ECO:0000313" key="1">
    <source>
        <dbReference type="EMBL" id="KAG0646982.1"/>
    </source>
</evidence>
<comment type="caution">
    <text evidence="1">The sequence shown here is derived from an EMBL/GenBank/DDBJ whole genome shotgun (WGS) entry which is preliminary data.</text>
</comment>
<accession>A0A9P6VFK0</accession>
<keyword evidence="2" id="KW-1185">Reference proteome</keyword>
<organism evidence="1 2">
    <name type="scientific">Hyphodiscus hymeniophilus</name>
    <dbReference type="NCBI Taxonomy" id="353542"/>
    <lineage>
        <taxon>Eukaryota</taxon>
        <taxon>Fungi</taxon>
        <taxon>Dikarya</taxon>
        <taxon>Ascomycota</taxon>
        <taxon>Pezizomycotina</taxon>
        <taxon>Leotiomycetes</taxon>
        <taxon>Helotiales</taxon>
        <taxon>Hyphodiscaceae</taxon>
        <taxon>Hyphodiscus</taxon>
    </lineage>
</organism>